<reference evidence="1" key="1">
    <citation type="journal article" date="2020" name="Nature">
        <title>Giant virus diversity and host interactions through global metagenomics.</title>
        <authorList>
            <person name="Schulz F."/>
            <person name="Roux S."/>
            <person name="Paez-Espino D."/>
            <person name="Jungbluth S."/>
            <person name="Walsh D.A."/>
            <person name="Denef V.J."/>
            <person name="McMahon K.D."/>
            <person name="Konstantinidis K.T."/>
            <person name="Eloe-Fadrosh E.A."/>
            <person name="Kyrpides N.C."/>
            <person name="Woyke T."/>
        </authorList>
    </citation>
    <scope>NUCLEOTIDE SEQUENCE</scope>
    <source>
        <strain evidence="1">GVMAG-S-1021933-23</strain>
    </source>
</reference>
<evidence type="ECO:0000313" key="1">
    <source>
        <dbReference type="EMBL" id="QHS77845.1"/>
    </source>
</evidence>
<sequence>MKIYYISDYLETKDDYFKEFKPDNSCHITGDIINCINFTKNIISIIVLYDSTLDGCKNIWKINFNIEEEKITSYLKYQDNLILPEFT</sequence>
<organism evidence="1">
    <name type="scientific">viral metagenome</name>
    <dbReference type="NCBI Taxonomy" id="1070528"/>
    <lineage>
        <taxon>unclassified sequences</taxon>
        <taxon>metagenomes</taxon>
        <taxon>organismal metagenomes</taxon>
    </lineage>
</organism>
<dbReference type="EMBL" id="MN740593">
    <property type="protein sequence ID" value="QHS77845.1"/>
    <property type="molecule type" value="Genomic_DNA"/>
</dbReference>
<accession>A0A6C0AEP6</accession>
<protein>
    <submittedName>
        <fullName evidence="1">Uncharacterized protein</fullName>
    </submittedName>
</protein>
<dbReference type="AlphaFoldDB" id="A0A6C0AEP6"/>
<name>A0A6C0AEP6_9ZZZZ</name>
<proteinExistence type="predicted"/>